<reference evidence="10" key="1">
    <citation type="submission" date="2017-02" db="UniProtKB">
        <authorList>
            <consortium name="WormBaseParasite"/>
        </authorList>
    </citation>
    <scope>IDENTIFICATION</scope>
</reference>
<evidence type="ECO:0000256" key="4">
    <source>
        <dbReference type="ARBA" id="ARBA00022490"/>
    </source>
</evidence>
<evidence type="ECO:0000313" key="10">
    <source>
        <dbReference type="WBParaSite" id="PTRK_0001212300.1"/>
    </source>
</evidence>
<keyword evidence="5" id="KW-0206">Cytoskeleton</keyword>
<sequence length="399" mass="46753">MTLRRLKTNNSKQVSNNNLTNPFLKFISKDYFDPTVDVVAFPDVVPVGEKLEEINIYLEGIYDDNYLEDIENIFTKLSNQRNELKNFFKKYDNKIKIPQTPLRGKNVSRLNIMKSKIEERQKSLQQKSSFIRSRINITDHCSTVQPNNMTNTRRMESIDNNIINSNRNSRKRKSSSVPGISVEDQIKAFAQADLRRKFLLDEKVKKIKIDREEKVKKIKKNIQKQNILKIQNQHDISCQTDTVSLDYNCANLQNDNRKEDNIKIGENIDLKMNFRKRRSNDDVFVKPIVPAKNSRLTKYPNDHHIDSEKSTTHKTEDIKKHKRKSLLSEKEHYIVENITDCEVTDDENNPAGIVPKWAKFENLKESLIHQNRRFNNNLAVKKIFGNFCILKLTNMSNKI</sequence>
<feature type="compositionally biased region" description="Basic and acidic residues" evidence="7">
    <location>
        <begin position="300"/>
        <end position="319"/>
    </location>
</feature>
<evidence type="ECO:0000256" key="2">
    <source>
        <dbReference type="ARBA" id="ARBA00004186"/>
    </source>
</evidence>
<keyword evidence="4" id="KW-0963">Cytoplasm</keyword>
<evidence type="ECO:0000256" key="6">
    <source>
        <dbReference type="ARBA" id="ARBA00023242"/>
    </source>
</evidence>
<evidence type="ECO:0000256" key="7">
    <source>
        <dbReference type="SAM" id="MobiDB-lite"/>
    </source>
</evidence>
<dbReference type="WBParaSite" id="PTRK_0001212300.1">
    <property type="protein sequence ID" value="PTRK_0001212300.1"/>
    <property type="gene ID" value="PTRK_0001212300"/>
</dbReference>
<proteinExistence type="inferred from homology"/>
<dbReference type="Proteomes" id="UP000038045">
    <property type="component" value="Unplaced"/>
</dbReference>
<dbReference type="Pfam" id="PF03941">
    <property type="entry name" value="INCENP_ARK-bind"/>
    <property type="match status" value="1"/>
</dbReference>
<organism evidence="9 10">
    <name type="scientific">Parastrongyloides trichosuri</name>
    <name type="common">Possum-specific nematode worm</name>
    <dbReference type="NCBI Taxonomy" id="131310"/>
    <lineage>
        <taxon>Eukaryota</taxon>
        <taxon>Metazoa</taxon>
        <taxon>Ecdysozoa</taxon>
        <taxon>Nematoda</taxon>
        <taxon>Chromadorea</taxon>
        <taxon>Rhabditida</taxon>
        <taxon>Tylenchina</taxon>
        <taxon>Panagrolaimomorpha</taxon>
        <taxon>Strongyloidoidea</taxon>
        <taxon>Strongyloididae</taxon>
        <taxon>Parastrongyloides</taxon>
    </lineage>
</organism>
<evidence type="ECO:0000259" key="8">
    <source>
        <dbReference type="Pfam" id="PF03941"/>
    </source>
</evidence>
<evidence type="ECO:0000256" key="3">
    <source>
        <dbReference type="ARBA" id="ARBA00010042"/>
    </source>
</evidence>
<dbReference type="GO" id="GO:0005819">
    <property type="term" value="C:spindle"/>
    <property type="evidence" value="ECO:0007669"/>
    <property type="project" value="UniProtKB-SubCell"/>
</dbReference>
<keyword evidence="9" id="KW-1185">Reference proteome</keyword>
<evidence type="ECO:0000256" key="5">
    <source>
        <dbReference type="ARBA" id="ARBA00023212"/>
    </source>
</evidence>
<dbReference type="InterPro" id="IPR005635">
    <property type="entry name" value="Inner_centromere_prot_ARK-bd"/>
</dbReference>
<accession>A0A0N4ZU57</accession>
<comment type="similarity">
    <text evidence="3">Belongs to the INCENP family.</text>
</comment>
<evidence type="ECO:0000256" key="1">
    <source>
        <dbReference type="ARBA" id="ARBA00004123"/>
    </source>
</evidence>
<feature type="domain" description="Inner centromere protein ARK-binding" evidence="8">
    <location>
        <begin position="344"/>
        <end position="392"/>
    </location>
</feature>
<name>A0A0N4ZU57_PARTI</name>
<evidence type="ECO:0000313" key="9">
    <source>
        <dbReference type="Proteomes" id="UP000038045"/>
    </source>
</evidence>
<feature type="region of interest" description="Disordered" evidence="7">
    <location>
        <begin position="295"/>
        <end position="322"/>
    </location>
</feature>
<keyword evidence="6" id="KW-0539">Nucleus</keyword>
<comment type="subcellular location">
    <subcellularLocation>
        <location evidence="2">Cytoplasm</location>
        <location evidence="2">Cytoskeleton</location>
        <location evidence="2">Spindle</location>
    </subcellularLocation>
    <subcellularLocation>
        <location evidence="1">Nucleus</location>
    </subcellularLocation>
</comment>
<dbReference type="GO" id="GO:0005634">
    <property type="term" value="C:nucleus"/>
    <property type="evidence" value="ECO:0007669"/>
    <property type="project" value="UniProtKB-SubCell"/>
</dbReference>
<dbReference type="AlphaFoldDB" id="A0A0N4ZU57"/>
<protein>
    <submittedName>
        <fullName evidence="10">INCENP_ARK-bind domain-containing protein</fullName>
    </submittedName>
</protein>